<dbReference type="CDD" id="cd10536">
    <property type="entry name" value="SET_SMYD4"/>
    <property type="match status" value="1"/>
</dbReference>
<dbReference type="Pfam" id="PF01753">
    <property type="entry name" value="zf-MYND"/>
    <property type="match status" value="1"/>
</dbReference>
<evidence type="ECO:0000256" key="1">
    <source>
        <dbReference type="ARBA" id="ARBA00022603"/>
    </source>
</evidence>
<dbReference type="Gene3D" id="6.10.140.2220">
    <property type="match status" value="1"/>
</dbReference>
<evidence type="ECO:0000256" key="8">
    <source>
        <dbReference type="ARBA" id="ARBA00093635"/>
    </source>
</evidence>
<keyword evidence="2" id="KW-0808">Transferase</keyword>
<dbReference type="PROSITE" id="PS50280">
    <property type="entry name" value="SET"/>
    <property type="match status" value="1"/>
</dbReference>
<evidence type="ECO:0000313" key="10">
    <source>
        <dbReference type="EMBL" id="CAH1790753.1"/>
    </source>
</evidence>
<keyword evidence="4" id="KW-0479">Metal-binding</keyword>
<keyword evidence="11" id="KW-1185">Reference proteome</keyword>
<reference evidence="10" key="1">
    <citation type="submission" date="2022-03" db="EMBL/GenBank/DDBJ databases">
        <authorList>
            <person name="Martin C."/>
        </authorList>
    </citation>
    <scope>NUCLEOTIDE SEQUENCE</scope>
</reference>
<dbReference type="AlphaFoldDB" id="A0A8J1U384"/>
<dbReference type="Gene3D" id="1.25.40.10">
    <property type="entry name" value="Tetratricopeptide repeat domain"/>
    <property type="match status" value="2"/>
</dbReference>
<dbReference type="InterPro" id="IPR001214">
    <property type="entry name" value="SET_dom"/>
</dbReference>
<dbReference type="GO" id="GO:0008270">
    <property type="term" value="F:zinc ion binding"/>
    <property type="evidence" value="ECO:0007669"/>
    <property type="project" value="UniProtKB-KW"/>
</dbReference>
<dbReference type="InterPro" id="IPR011990">
    <property type="entry name" value="TPR-like_helical_dom_sf"/>
</dbReference>
<evidence type="ECO:0000256" key="7">
    <source>
        <dbReference type="ARBA" id="ARBA00093423"/>
    </source>
</evidence>
<dbReference type="PANTHER" id="PTHR46165">
    <property type="entry name" value="SET AND MYND DOMAIN-CONTAINING PROTEIN 4"/>
    <property type="match status" value="1"/>
</dbReference>
<dbReference type="SUPFAM" id="SSF144232">
    <property type="entry name" value="HIT/MYND zinc finger-like"/>
    <property type="match status" value="1"/>
</dbReference>
<comment type="caution">
    <text evidence="10">The sequence shown here is derived from an EMBL/GenBank/DDBJ whole genome shotgun (WGS) entry which is preliminary data.</text>
</comment>
<proteinExistence type="predicted"/>
<dbReference type="OrthoDB" id="5945798at2759"/>
<dbReference type="GO" id="GO:0032259">
    <property type="term" value="P:methylation"/>
    <property type="evidence" value="ECO:0007669"/>
    <property type="project" value="UniProtKB-KW"/>
</dbReference>
<keyword evidence="3" id="KW-0949">S-adenosyl-L-methionine</keyword>
<dbReference type="GO" id="GO:0005737">
    <property type="term" value="C:cytoplasm"/>
    <property type="evidence" value="ECO:0007669"/>
    <property type="project" value="TreeGrafter"/>
</dbReference>
<name>A0A8J1U384_OWEFU</name>
<dbReference type="GO" id="GO:0008168">
    <property type="term" value="F:methyltransferase activity"/>
    <property type="evidence" value="ECO:0007669"/>
    <property type="project" value="UniProtKB-KW"/>
</dbReference>
<dbReference type="SUPFAM" id="SSF82199">
    <property type="entry name" value="SET domain"/>
    <property type="match status" value="1"/>
</dbReference>
<dbReference type="InterPro" id="IPR052097">
    <property type="entry name" value="SET-MYND_domain_protein"/>
</dbReference>
<evidence type="ECO:0000256" key="5">
    <source>
        <dbReference type="ARBA" id="ARBA00022771"/>
    </source>
</evidence>
<evidence type="ECO:0000256" key="6">
    <source>
        <dbReference type="ARBA" id="ARBA00022833"/>
    </source>
</evidence>
<dbReference type="InterPro" id="IPR046341">
    <property type="entry name" value="SET_dom_sf"/>
</dbReference>
<gene>
    <name evidence="10" type="ORF">OFUS_LOCUS15924</name>
</gene>
<dbReference type="Gene3D" id="2.170.270.10">
    <property type="entry name" value="SET domain"/>
    <property type="match status" value="1"/>
</dbReference>
<evidence type="ECO:0000256" key="4">
    <source>
        <dbReference type="ARBA" id="ARBA00022723"/>
    </source>
</evidence>
<dbReference type="InterPro" id="IPR044421">
    <property type="entry name" value="SMYD4_SET"/>
</dbReference>
<comment type="function">
    <text evidence="7">Protein-lysine N-methyltransferase. Monomethylates PRMT5, modulating its transcriptional activity. May also act as a histone methyltransferase. Plays a critical role in cardiac development. Acts as a key epigenetic regulator of gene expression during cardiac development via its dual activities as a methyltransferase and negative regulator of HDAC1.</text>
</comment>
<sequence length="692" mass="77910">MATIAHESGGFFEALFADVCKTITGKGLQEQLSCSFASLESDEERAKFILDCDVIIEKLQAKERYSGKDVEKSLKFRSEGNKLYQKQLYGAALEHYNMSVLYAPSPVAADGECNSELSLALANRSAVLYHTKRYHLCIIDIEEALESEYPIELKYKLFDRKAKCFESLYKHNSALDSFDMAVEFLANANIDEKKKVAWKRDIDQHMVVIKKKQKGPLHSYPDMSEKPLPTVSYGQNDIFPAASKAFDVSYRPDCGRFATASEDIRVGDVMIVDKPFASVLLPTVYRTHCYHCMKRVVAAIPCTQCSAVKFCTFSCRKEAWSYHQVECKFLKFLLESGVGKFGLLALRTILKAGWKFLKEYKSVYHSGEELDPSMLGFDEYGFYANDYNAIINLVTHAEDREPSDLFRRGVMAIFLLKVLQSGGFFSLGVTDSTCKDSVTPTPDDLAYVGGLLLSHIQLLPCNAHEITELGLTDDIATSHPVEIGAGIYSHLSLLNHSCDPAVNRNYYGDVCVVRAIRNVPKGEEISDNYGAVYAVHNKAERHEKLQPQYFFSCECEACIFDWPLYFDIENKVPTFKCDKCSTPIPLPTGCINNPNTKPVHCSECHHPQNLTAKSKILKRATELFSVAMDKMLKGEVESALPTLENHLFLLDKLICRPWREINNCQEAIKQCYSIMGNCHRLESKCQAVNNGL</sequence>
<evidence type="ECO:0000256" key="9">
    <source>
        <dbReference type="ARBA" id="ARBA00093680"/>
    </source>
</evidence>
<keyword evidence="5" id="KW-0863">Zinc-finger</keyword>
<accession>A0A8J1U384</accession>
<dbReference type="PROSITE" id="PS50865">
    <property type="entry name" value="ZF_MYND_2"/>
    <property type="match status" value="1"/>
</dbReference>
<dbReference type="EMBL" id="CAIIXF020000008">
    <property type="protein sequence ID" value="CAH1790753.1"/>
    <property type="molecule type" value="Genomic_DNA"/>
</dbReference>
<evidence type="ECO:0000256" key="3">
    <source>
        <dbReference type="ARBA" id="ARBA00022691"/>
    </source>
</evidence>
<evidence type="ECO:0000256" key="2">
    <source>
        <dbReference type="ARBA" id="ARBA00022679"/>
    </source>
</evidence>
<dbReference type="GO" id="GO:0042826">
    <property type="term" value="F:histone deacetylase binding"/>
    <property type="evidence" value="ECO:0007669"/>
    <property type="project" value="TreeGrafter"/>
</dbReference>
<dbReference type="Proteomes" id="UP000749559">
    <property type="component" value="Unassembled WGS sequence"/>
</dbReference>
<keyword evidence="6" id="KW-0862">Zinc</keyword>
<dbReference type="PANTHER" id="PTHR46165:SF7">
    <property type="entry name" value="SET AND MYND DOMAIN-CONTAINING PROTEIN 4"/>
    <property type="match status" value="1"/>
</dbReference>
<dbReference type="SUPFAM" id="SSF48452">
    <property type="entry name" value="TPR-like"/>
    <property type="match status" value="1"/>
</dbReference>
<dbReference type="GO" id="GO:0005634">
    <property type="term" value="C:nucleus"/>
    <property type="evidence" value="ECO:0007669"/>
    <property type="project" value="TreeGrafter"/>
</dbReference>
<organism evidence="10 11">
    <name type="scientific">Owenia fusiformis</name>
    <name type="common">Polychaete worm</name>
    <dbReference type="NCBI Taxonomy" id="6347"/>
    <lineage>
        <taxon>Eukaryota</taxon>
        <taxon>Metazoa</taxon>
        <taxon>Spiralia</taxon>
        <taxon>Lophotrochozoa</taxon>
        <taxon>Annelida</taxon>
        <taxon>Polychaeta</taxon>
        <taxon>Sedentaria</taxon>
        <taxon>Canalipalpata</taxon>
        <taxon>Sabellida</taxon>
        <taxon>Oweniida</taxon>
        <taxon>Oweniidae</taxon>
        <taxon>Owenia</taxon>
    </lineage>
</organism>
<dbReference type="InterPro" id="IPR002893">
    <property type="entry name" value="Znf_MYND"/>
</dbReference>
<evidence type="ECO:0000313" key="11">
    <source>
        <dbReference type="Proteomes" id="UP000749559"/>
    </source>
</evidence>
<protein>
    <recommendedName>
        <fullName evidence="8">Protein-lysine N-methyltransferase SMYD4</fullName>
    </recommendedName>
    <alternativeName>
        <fullName evidence="9">SET and MYND domain-containing protein 4</fullName>
    </alternativeName>
</protein>
<keyword evidence="1" id="KW-0489">Methyltransferase</keyword>
<dbReference type="Pfam" id="PF00856">
    <property type="entry name" value="SET"/>
    <property type="match status" value="1"/>
</dbReference>